<evidence type="ECO:0000256" key="5">
    <source>
        <dbReference type="ARBA" id="ARBA00023136"/>
    </source>
</evidence>
<dbReference type="InterPro" id="IPR005171">
    <property type="entry name" value="Cyt_c_oxidase_su4_prok"/>
</dbReference>
<evidence type="ECO:0000256" key="3">
    <source>
        <dbReference type="ARBA" id="ARBA00022692"/>
    </source>
</evidence>
<proteinExistence type="predicted"/>
<feature type="transmembrane region" description="Helical" evidence="6">
    <location>
        <begin position="12"/>
        <end position="31"/>
    </location>
</feature>
<organism evidence="7 8">
    <name type="scientific">Candidatus Opimibacter skivensis</name>
    <dbReference type="NCBI Taxonomy" id="2982028"/>
    <lineage>
        <taxon>Bacteria</taxon>
        <taxon>Pseudomonadati</taxon>
        <taxon>Bacteroidota</taxon>
        <taxon>Saprospiria</taxon>
        <taxon>Saprospirales</taxon>
        <taxon>Saprospiraceae</taxon>
        <taxon>Candidatus Opimibacter</taxon>
    </lineage>
</organism>
<keyword evidence="2" id="KW-1003">Cell membrane</keyword>
<keyword evidence="4 6" id="KW-1133">Transmembrane helix</keyword>
<evidence type="ECO:0000256" key="6">
    <source>
        <dbReference type="SAM" id="Phobius"/>
    </source>
</evidence>
<reference evidence="7 8" key="1">
    <citation type="submission" date="2020-10" db="EMBL/GenBank/DDBJ databases">
        <title>Connecting structure to function with the recovery of over 1000 high-quality activated sludge metagenome-assembled genomes encoding full-length rRNA genes using long-read sequencing.</title>
        <authorList>
            <person name="Singleton C.M."/>
            <person name="Petriglieri F."/>
            <person name="Kristensen J.M."/>
            <person name="Kirkegaard R.H."/>
            <person name="Michaelsen T.Y."/>
            <person name="Andersen M.H."/>
            <person name="Karst S.M."/>
            <person name="Dueholm M.S."/>
            <person name="Nielsen P.H."/>
            <person name="Albertsen M."/>
        </authorList>
    </citation>
    <scope>NUCLEOTIDE SEQUENCE [LARGE SCALE GENOMIC DNA]</scope>
    <source>
        <strain evidence="7">Ribe_18-Q3-R11-54_MAXAC.273</strain>
    </source>
</reference>
<keyword evidence="5 6" id="KW-0472">Membrane</keyword>
<gene>
    <name evidence="7" type="ORF">IPP15_03835</name>
</gene>
<feature type="transmembrane region" description="Helical" evidence="6">
    <location>
        <begin position="77"/>
        <end position="97"/>
    </location>
</feature>
<keyword evidence="3 6" id="KW-0812">Transmembrane</keyword>
<dbReference type="Pfam" id="PF03626">
    <property type="entry name" value="COX4_pro"/>
    <property type="match status" value="1"/>
</dbReference>
<dbReference type="Proteomes" id="UP000808337">
    <property type="component" value="Unassembled WGS sequence"/>
</dbReference>
<dbReference type="AlphaFoldDB" id="A0A9D7STI1"/>
<comment type="subcellular location">
    <subcellularLocation>
        <location evidence="1">Cell membrane</location>
        <topology evidence="1">Multi-pass membrane protein</topology>
    </subcellularLocation>
</comment>
<dbReference type="GO" id="GO:0005886">
    <property type="term" value="C:plasma membrane"/>
    <property type="evidence" value="ECO:0007669"/>
    <property type="project" value="UniProtKB-SubCell"/>
</dbReference>
<dbReference type="EMBL" id="JADKGY010000001">
    <property type="protein sequence ID" value="MBK9981547.1"/>
    <property type="molecule type" value="Genomic_DNA"/>
</dbReference>
<evidence type="ECO:0000256" key="4">
    <source>
        <dbReference type="ARBA" id="ARBA00022989"/>
    </source>
</evidence>
<name>A0A9D7STI1_9BACT</name>
<feature type="transmembrane region" description="Helical" evidence="6">
    <location>
        <begin position="46"/>
        <end position="65"/>
    </location>
</feature>
<evidence type="ECO:0000313" key="8">
    <source>
        <dbReference type="Proteomes" id="UP000808337"/>
    </source>
</evidence>
<evidence type="ECO:0000256" key="2">
    <source>
        <dbReference type="ARBA" id="ARBA00022475"/>
    </source>
</evidence>
<protein>
    <submittedName>
        <fullName evidence="7">Cytochrome C oxidase subunit IV family protein</fullName>
    </submittedName>
</protein>
<accession>A0A9D7STI1</accession>
<evidence type="ECO:0000256" key="1">
    <source>
        <dbReference type="ARBA" id="ARBA00004651"/>
    </source>
</evidence>
<sequence length="121" mass="13751">MSHDYTASKKIALKTILILAAVTVVEVLVALTGKGYIIEGYHAPKVFMNAVMIAGSLYKAYLIVFEFMHMKYEARGLMMSVVLPVGLLFWAIISFLFEGNAWKNNRLFVKEREKMEVTNQQ</sequence>
<comment type="caution">
    <text evidence="7">The sequence shown here is derived from an EMBL/GenBank/DDBJ whole genome shotgun (WGS) entry which is preliminary data.</text>
</comment>
<evidence type="ECO:0000313" key="7">
    <source>
        <dbReference type="EMBL" id="MBK9981547.1"/>
    </source>
</evidence>